<evidence type="ECO:0000256" key="1">
    <source>
        <dbReference type="SAM" id="SignalP"/>
    </source>
</evidence>
<organism evidence="2 3">
    <name type="scientific">Mya arenaria</name>
    <name type="common">Soft-shell clam</name>
    <dbReference type="NCBI Taxonomy" id="6604"/>
    <lineage>
        <taxon>Eukaryota</taxon>
        <taxon>Metazoa</taxon>
        <taxon>Spiralia</taxon>
        <taxon>Lophotrochozoa</taxon>
        <taxon>Mollusca</taxon>
        <taxon>Bivalvia</taxon>
        <taxon>Autobranchia</taxon>
        <taxon>Heteroconchia</taxon>
        <taxon>Euheterodonta</taxon>
        <taxon>Imparidentia</taxon>
        <taxon>Neoheterodontei</taxon>
        <taxon>Myida</taxon>
        <taxon>Myoidea</taxon>
        <taxon>Myidae</taxon>
        <taxon>Mya</taxon>
    </lineage>
</organism>
<dbReference type="EMBL" id="CP111021">
    <property type="protein sequence ID" value="WAR16690.1"/>
    <property type="molecule type" value="Genomic_DNA"/>
</dbReference>
<dbReference type="SUPFAM" id="SSF57184">
    <property type="entry name" value="Growth factor receptor domain"/>
    <property type="match status" value="1"/>
</dbReference>
<evidence type="ECO:0008006" key="4">
    <source>
        <dbReference type="Google" id="ProtNLM"/>
    </source>
</evidence>
<reference evidence="2" key="1">
    <citation type="submission" date="2022-11" db="EMBL/GenBank/DDBJ databases">
        <title>Centuries of genome instability and evolution in soft-shell clam transmissible cancer (bioRxiv).</title>
        <authorList>
            <person name="Hart S.F.M."/>
            <person name="Yonemitsu M.A."/>
            <person name="Giersch R.M."/>
            <person name="Beal B.F."/>
            <person name="Arriagada G."/>
            <person name="Davis B.W."/>
            <person name="Ostrander E.A."/>
            <person name="Goff S.P."/>
            <person name="Metzger M.J."/>
        </authorList>
    </citation>
    <scope>NUCLEOTIDE SEQUENCE</scope>
    <source>
        <strain evidence="2">MELC-2E11</strain>
        <tissue evidence="2">Siphon/mantle</tissue>
    </source>
</reference>
<feature type="signal peptide" evidence="1">
    <location>
        <begin position="1"/>
        <end position="19"/>
    </location>
</feature>
<evidence type="ECO:0000313" key="2">
    <source>
        <dbReference type="EMBL" id="WAR16690.1"/>
    </source>
</evidence>
<dbReference type="Proteomes" id="UP001164746">
    <property type="component" value="Chromosome 10"/>
</dbReference>
<keyword evidence="3" id="KW-1185">Reference proteome</keyword>
<dbReference type="InterPro" id="IPR009030">
    <property type="entry name" value="Growth_fac_rcpt_cys_sf"/>
</dbReference>
<name>A0ABY7F4K3_MYAAR</name>
<feature type="chain" id="PRO_5047430433" description="Scavenger receptor class F member 2" evidence="1">
    <location>
        <begin position="20"/>
        <end position="272"/>
    </location>
</feature>
<protein>
    <recommendedName>
        <fullName evidence="4">Scavenger receptor class F member 2</fullName>
    </recommendedName>
</protein>
<accession>A0ABY7F4K3</accession>
<gene>
    <name evidence="2" type="ORF">MAR_031284</name>
</gene>
<keyword evidence="1" id="KW-0732">Signal</keyword>
<proteinExistence type="predicted"/>
<evidence type="ECO:0000313" key="3">
    <source>
        <dbReference type="Proteomes" id="UP001164746"/>
    </source>
</evidence>
<sequence length="272" mass="30758">MWIGYDAVILCLIVVQSRGNPDEFKNCGCCATGRSYKCRVGDYCNYGCLDGYWGKKCDNKCRDTNCARCIGTRGQSCQECQTGYYGFNCGNRCGSQCKTCQQWAGCTECHPGYYLKDVLHSALLVRMVVLEIIVSIFVTKTAFTVMVCQRMPLVSAISNVSKINAILQRKDVFKDVSMDIGTKHVTESVNQNVYLAIKQMDRVQNARTVQNMDLNVDMSAAIHVYDQNVAFMENVQMDVLQIRLKSDVKTHANFIVNLRRITLFVFKKRECA</sequence>